<evidence type="ECO:0000256" key="1">
    <source>
        <dbReference type="SAM" id="MobiDB-lite"/>
    </source>
</evidence>
<feature type="region of interest" description="Disordered" evidence="1">
    <location>
        <begin position="76"/>
        <end position="99"/>
    </location>
</feature>
<gene>
    <name evidence="2" type="ORF">GN299_28390</name>
</gene>
<feature type="compositionally biased region" description="Basic and acidic residues" evidence="1">
    <location>
        <begin position="77"/>
        <end position="99"/>
    </location>
</feature>
<dbReference type="SUPFAM" id="SSF47413">
    <property type="entry name" value="lambda repressor-like DNA-binding domains"/>
    <property type="match status" value="1"/>
</dbReference>
<dbReference type="AlphaFoldDB" id="A0A7V8J1N1"/>
<comment type="caution">
    <text evidence="2">The sequence shown here is derived from an EMBL/GenBank/DDBJ whole genome shotgun (WGS) entry which is preliminary data.</text>
</comment>
<organism evidence="2 3">
    <name type="scientific">Pseudomonas putida</name>
    <name type="common">Arthrobacter siderocapsulatus</name>
    <dbReference type="NCBI Taxonomy" id="303"/>
    <lineage>
        <taxon>Bacteria</taxon>
        <taxon>Pseudomonadati</taxon>
        <taxon>Pseudomonadota</taxon>
        <taxon>Gammaproteobacteria</taxon>
        <taxon>Pseudomonadales</taxon>
        <taxon>Pseudomonadaceae</taxon>
        <taxon>Pseudomonas</taxon>
    </lineage>
</organism>
<dbReference type="Proteomes" id="UP000442695">
    <property type="component" value="Unassembled WGS sequence"/>
</dbReference>
<protein>
    <submittedName>
        <fullName evidence="2">XRE family transcriptional regulator</fullName>
    </submittedName>
</protein>
<name>A0A7V8J1N1_PSEPU</name>
<reference evidence="2 3" key="1">
    <citation type="submission" date="2019-12" db="EMBL/GenBank/DDBJ databases">
        <authorList>
            <person name="Woiski C."/>
        </authorList>
    </citation>
    <scope>NUCLEOTIDE SEQUENCE [LARGE SCALE GENOMIC DNA]</scope>
    <source>
        <strain evidence="2 3">BOE100</strain>
    </source>
</reference>
<dbReference type="CDD" id="cd00093">
    <property type="entry name" value="HTH_XRE"/>
    <property type="match status" value="1"/>
</dbReference>
<accession>A0A7V8J1N1</accession>
<dbReference type="Gene3D" id="1.10.260.40">
    <property type="entry name" value="lambda repressor-like DNA-binding domains"/>
    <property type="match status" value="1"/>
</dbReference>
<dbReference type="InterPro" id="IPR010982">
    <property type="entry name" value="Lambda_DNA-bd_dom_sf"/>
</dbReference>
<dbReference type="GO" id="GO:0003677">
    <property type="term" value="F:DNA binding"/>
    <property type="evidence" value="ECO:0007669"/>
    <property type="project" value="InterPro"/>
</dbReference>
<evidence type="ECO:0000313" key="3">
    <source>
        <dbReference type="Proteomes" id="UP000442695"/>
    </source>
</evidence>
<evidence type="ECO:0000313" key="2">
    <source>
        <dbReference type="EMBL" id="KAF0251476.1"/>
    </source>
</evidence>
<dbReference type="EMBL" id="WOWR01000059">
    <property type="protein sequence ID" value="KAF0251476.1"/>
    <property type="molecule type" value="Genomic_DNA"/>
</dbReference>
<proteinExistence type="predicted"/>
<sequence>MEEFFANLPLGFRTEHCEPARSALGWSVEALAFRSSVSLDSIRKIESGTELRRVTMQALAFAFETEGLIFFPGHPPFRSDDCRGATPDPRIRDDYHLLE</sequence>
<dbReference type="InterPro" id="IPR001387">
    <property type="entry name" value="Cro/C1-type_HTH"/>
</dbReference>